<reference evidence="8 9" key="1">
    <citation type="submission" date="2023-04" db="EMBL/GenBank/DDBJ databases">
        <title>Genome of Basidiobolus ranarum AG-B5.</title>
        <authorList>
            <person name="Stajich J.E."/>
            <person name="Carter-House D."/>
            <person name="Gryganskyi A."/>
        </authorList>
    </citation>
    <scope>NUCLEOTIDE SEQUENCE [LARGE SCALE GENOMIC DNA]</scope>
    <source>
        <strain evidence="8 9">AG-B5</strain>
    </source>
</reference>
<dbReference type="SMART" id="SM00088">
    <property type="entry name" value="PINT"/>
    <property type="match status" value="1"/>
</dbReference>
<dbReference type="InterPro" id="IPR054711">
    <property type="entry name" value="eIF3a_PCI_TPR-like"/>
</dbReference>
<evidence type="ECO:0000256" key="5">
    <source>
        <dbReference type="HAMAP-Rule" id="MF_03000"/>
    </source>
</evidence>
<evidence type="ECO:0000256" key="1">
    <source>
        <dbReference type="ARBA" id="ARBA00022490"/>
    </source>
</evidence>
<keyword evidence="4 5" id="KW-0648">Protein biosynthesis</keyword>
<name>A0ABR2WSQ2_9FUNG</name>
<comment type="subcellular location">
    <subcellularLocation>
        <location evidence="5">Cytoplasm</location>
    </subcellularLocation>
</comment>
<dbReference type="HAMAP" id="MF_03000">
    <property type="entry name" value="eIF3a"/>
    <property type="match status" value="1"/>
</dbReference>
<sequence>MAPFYQKPENAFKRAEELIAVGQQNAALQSLHDVLTSKRSRHVVLSSLEPVAMKFIELCVELRKGRLAKEGLHQYKNIAQNTNIDTIENVITKYIELAESKVQEAQAKADQITLDAVEDLEASETPESMMMGIVSGEQSKDRTDRAVVTPWLKFLWETYRNVLDILRNNARLEVMYQTTVNQAFQFCLRYTRKTEFRRLCELLRNHLGNVAKYSHQPHAINLNEPESLQRHLDSRFAQLNASVELELWQEAFRSIEDIHTLLTMSRRMPKPMMMANYYNKLVRILMVSENYLFHAAAWNKFYAISKTRSMSDEEHQKMASFVLLSALAVPVVTAKPEGNQKSKIYRLTNLMGLASPPTRAGLLKDALSEDVLKWVRPELRELYNILEVQFHPLSICKKIAPIMTELAASNEERKYVEPLHQVILSRLLQQLSQIYTTIKLDYVVKLASFEPPFDYDATTIEKFIMAGCKRGELSIRIDHATRTINFEQDPFQSSNNSIVDSVKLQPMPSDLVRNQLTSLAKCLYSTSFMIDPSIVEAKKEAKREAFARALAGVEQEHKDTLARKAIIERRKEIVETLLIRKEKEEAREKAIRMQQEQEAEKLRVAEETKKREMERVRREHEAIQREEARKLAESLKAKSGLNVNVDDIENLDTNKLMAMQVEQLEKEKNETQSRLKAIAKRMDHLERAFRKEEIPLLEQDYERQRKADRTYYEAARTAKLEAASHKHTEDLKVKARMQRLLSDYTQFKKSLQAKREAELQAKREAAEAKINEEKQARIEEYRRLKQEEENRIRAVEEARKEKEAEEARRLEERARLEAERAEKAAQEKIEYQERMKKLEEQAEKQRERERLAEEKIARSKASAPAAGDRYVPPSQRDAPRENTWRRGGPPAAAAPAESKPSGPAPSIFGAKEGGWRARLAAKQAQQGDKKE</sequence>
<dbReference type="EMBL" id="JASJQH010000415">
    <property type="protein sequence ID" value="KAK9764504.1"/>
    <property type="molecule type" value="Genomic_DNA"/>
</dbReference>
<proteinExistence type="inferred from homology"/>
<keyword evidence="3 5" id="KW-0694">RNA-binding</keyword>
<dbReference type="PANTHER" id="PTHR14005:SF0">
    <property type="entry name" value="EUKARYOTIC TRANSLATION INITIATION FACTOR 3 SUBUNIT A"/>
    <property type="match status" value="1"/>
</dbReference>
<feature type="compositionally biased region" description="Basic and acidic residues" evidence="6">
    <location>
        <begin position="794"/>
        <end position="857"/>
    </location>
</feature>
<keyword evidence="5" id="KW-0175">Coiled coil</keyword>
<evidence type="ECO:0000256" key="2">
    <source>
        <dbReference type="ARBA" id="ARBA00022540"/>
    </source>
</evidence>
<evidence type="ECO:0000256" key="4">
    <source>
        <dbReference type="ARBA" id="ARBA00022917"/>
    </source>
</evidence>
<evidence type="ECO:0000313" key="9">
    <source>
        <dbReference type="Proteomes" id="UP001479436"/>
    </source>
</evidence>
<keyword evidence="2 5" id="KW-0396">Initiation factor</keyword>
<keyword evidence="9" id="KW-1185">Reference proteome</keyword>
<comment type="subunit">
    <text evidence="5">Component of the eukaryotic translation initiation factor 3 (eIF-3) complex.</text>
</comment>
<comment type="caution">
    <text evidence="8">The sequence shown here is derived from an EMBL/GenBank/DDBJ whole genome shotgun (WGS) entry which is preliminary data.</text>
</comment>
<dbReference type="Pfam" id="PF01399">
    <property type="entry name" value="PCI"/>
    <property type="match status" value="1"/>
</dbReference>
<feature type="domain" description="PCI" evidence="7">
    <location>
        <begin position="315"/>
        <end position="491"/>
    </location>
</feature>
<dbReference type="PANTHER" id="PTHR14005">
    <property type="entry name" value="EUKARYOTIC TRANSLATION INITIATION FACTOR 3, THETA SUBUNIT"/>
    <property type="match status" value="1"/>
</dbReference>
<comment type="function">
    <text evidence="5">RNA-binding component of the eukaryotic translation initiation factor 3 (eIF-3) complex, which is involved in protein synthesis of a specialized repertoire of mRNAs and, together with other initiation factors, stimulates binding of mRNA and methionyl-tRNAi to the 40S ribosome. The eIF-3 complex specifically targets and initiates translation of a subset of mRNAs involved in cell proliferation.</text>
</comment>
<feature type="coiled-coil region" evidence="5">
    <location>
        <begin position="579"/>
        <end position="688"/>
    </location>
</feature>
<dbReference type="GO" id="GO:0003743">
    <property type="term" value="F:translation initiation factor activity"/>
    <property type="evidence" value="ECO:0007669"/>
    <property type="project" value="UniProtKB-KW"/>
</dbReference>
<feature type="region of interest" description="Disordered" evidence="6">
    <location>
        <begin position="794"/>
        <end position="931"/>
    </location>
</feature>
<evidence type="ECO:0000256" key="6">
    <source>
        <dbReference type="SAM" id="MobiDB-lite"/>
    </source>
</evidence>
<organism evidence="8 9">
    <name type="scientific">Basidiobolus ranarum</name>
    <dbReference type="NCBI Taxonomy" id="34480"/>
    <lineage>
        <taxon>Eukaryota</taxon>
        <taxon>Fungi</taxon>
        <taxon>Fungi incertae sedis</taxon>
        <taxon>Zoopagomycota</taxon>
        <taxon>Entomophthoromycotina</taxon>
        <taxon>Basidiobolomycetes</taxon>
        <taxon>Basidiobolales</taxon>
        <taxon>Basidiobolaceae</taxon>
        <taxon>Basidiobolus</taxon>
    </lineage>
</organism>
<dbReference type="PROSITE" id="PS50250">
    <property type="entry name" value="PCI"/>
    <property type="match status" value="1"/>
</dbReference>
<evidence type="ECO:0000256" key="3">
    <source>
        <dbReference type="ARBA" id="ARBA00022884"/>
    </source>
</evidence>
<dbReference type="Gene3D" id="4.10.860.10">
    <property type="entry name" value="UVR domain"/>
    <property type="match status" value="1"/>
</dbReference>
<dbReference type="InterPro" id="IPR000717">
    <property type="entry name" value="PCI_dom"/>
</dbReference>
<dbReference type="InterPro" id="IPR027512">
    <property type="entry name" value="EIF3A"/>
</dbReference>
<dbReference type="Pfam" id="PF22591">
    <property type="entry name" value="eIF3a_PCI_TPR-like"/>
    <property type="match status" value="1"/>
</dbReference>
<dbReference type="Proteomes" id="UP001479436">
    <property type="component" value="Unassembled WGS sequence"/>
</dbReference>
<evidence type="ECO:0000259" key="7">
    <source>
        <dbReference type="PROSITE" id="PS50250"/>
    </source>
</evidence>
<accession>A0ABR2WSQ2</accession>
<evidence type="ECO:0000313" key="8">
    <source>
        <dbReference type="EMBL" id="KAK9764504.1"/>
    </source>
</evidence>
<protein>
    <recommendedName>
        <fullName evidence="5">Eukaryotic translation initiation factor 3 subunit A</fullName>
        <shortName evidence="5">eIF3a</shortName>
    </recommendedName>
    <alternativeName>
        <fullName evidence="5">Eukaryotic translation initiation factor 3 110 kDa subunit homolog</fullName>
        <shortName evidence="5">eIF3 p110</shortName>
    </alternativeName>
    <alternativeName>
        <fullName evidence="5">Translation initiation factor eIF3, p110 subunit homolog</fullName>
    </alternativeName>
</protein>
<comment type="similarity">
    <text evidence="5">Belongs to the eIF-3 subunit A family.</text>
</comment>
<keyword evidence="1 5" id="KW-0963">Cytoplasm</keyword>
<dbReference type="Gene3D" id="1.25.40.860">
    <property type="match status" value="2"/>
</dbReference>
<gene>
    <name evidence="5 8" type="primary">TIF32</name>
    <name evidence="8" type="ORF">K7432_007923</name>
</gene>
<feature type="compositionally biased region" description="Low complexity" evidence="6">
    <location>
        <begin position="887"/>
        <end position="906"/>
    </location>
</feature>